<dbReference type="InterPro" id="IPR007318">
    <property type="entry name" value="Phopholipid_MeTrfase"/>
</dbReference>
<keyword evidence="4 5" id="KW-0472">Membrane</keyword>
<dbReference type="Gene3D" id="1.20.120.1630">
    <property type="match status" value="1"/>
</dbReference>
<protein>
    <submittedName>
        <fullName evidence="6">Isoprenylcysteine carboxylmethyltransferase family protein</fullName>
    </submittedName>
</protein>
<feature type="transmembrane region" description="Helical" evidence="5">
    <location>
        <begin position="5"/>
        <end position="22"/>
    </location>
</feature>
<evidence type="ECO:0000313" key="6">
    <source>
        <dbReference type="EMBL" id="HEC79225.1"/>
    </source>
</evidence>
<feature type="transmembrane region" description="Helical" evidence="5">
    <location>
        <begin position="66"/>
        <end position="89"/>
    </location>
</feature>
<dbReference type="GO" id="GO:0012505">
    <property type="term" value="C:endomembrane system"/>
    <property type="evidence" value="ECO:0007669"/>
    <property type="project" value="UniProtKB-SubCell"/>
</dbReference>
<organism evidence="6 7">
    <name type="scientific">candidate division WOR-3 bacterium</name>
    <dbReference type="NCBI Taxonomy" id="2052148"/>
    <lineage>
        <taxon>Bacteria</taxon>
        <taxon>Bacteria division WOR-3</taxon>
    </lineage>
</organism>
<evidence type="ECO:0000256" key="1">
    <source>
        <dbReference type="ARBA" id="ARBA00004127"/>
    </source>
</evidence>
<evidence type="ECO:0000256" key="5">
    <source>
        <dbReference type="SAM" id="Phobius"/>
    </source>
</evidence>
<sequence>MLATYLCIGICAIIWIVNGIWIRQAVKERFASEIYIHTGLGVFFTMLALELTIGIRGAWTHLGISWLGLIGWILYIPSAYLVIASMHALKHKGKPETVDPTATTTFIDIGVYSVVRQPMTLGMAIWSIALILVFQSILAVILGIVSLFCFWMSARKEAEYNIRKFGDKYKEYMRKVPMWNIFKGIRK</sequence>
<feature type="transmembrane region" description="Helical" evidence="5">
    <location>
        <begin position="34"/>
        <end position="54"/>
    </location>
</feature>
<reference evidence="6" key="1">
    <citation type="journal article" date="2020" name="mSystems">
        <title>Genome- and Community-Level Interaction Insights into Carbon Utilization and Element Cycling Functions of Hydrothermarchaeota in Hydrothermal Sediment.</title>
        <authorList>
            <person name="Zhou Z."/>
            <person name="Liu Y."/>
            <person name="Xu W."/>
            <person name="Pan J."/>
            <person name="Luo Z.H."/>
            <person name="Li M."/>
        </authorList>
    </citation>
    <scope>NUCLEOTIDE SEQUENCE</scope>
    <source>
        <strain evidence="6">HyVt-388</strain>
    </source>
</reference>
<accession>A0A9C9K0S8</accession>
<feature type="transmembrane region" description="Helical" evidence="5">
    <location>
        <begin position="124"/>
        <end position="154"/>
    </location>
</feature>
<dbReference type="Pfam" id="PF04191">
    <property type="entry name" value="PEMT"/>
    <property type="match status" value="1"/>
</dbReference>
<dbReference type="Proteomes" id="UP000885826">
    <property type="component" value="Unassembled WGS sequence"/>
</dbReference>
<keyword evidence="3 5" id="KW-1133">Transmembrane helix</keyword>
<evidence type="ECO:0000256" key="4">
    <source>
        <dbReference type="ARBA" id="ARBA00023136"/>
    </source>
</evidence>
<comment type="subcellular location">
    <subcellularLocation>
        <location evidence="1">Endomembrane system</location>
        <topology evidence="1">Multi-pass membrane protein</topology>
    </subcellularLocation>
</comment>
<evidence type="ECO:0000256" key="2">
    <source>
        <dbReference type="ARBA" id="ARBA00022692"/>
    </source>
</evidence>
<gene>
    <name evidence="6" type="ORF">ENI34_08815</name>
</gene>
<evidence type="ECO:0000256" key="3">
    <source>
        <dbReference type="ARBA" id="ARBA00022989"/>
    </source>
</evidence>
<comment type="caution">
    <text evidence="6">The sequence shown here is derived from an EMBL/GenBank/DDBJ whole genome shotgun (WGS) entry which is preliminary data.</text>
</comment>
<evidence type="ECO:0000313" key="7">
    <source>
        <dbReference type="Proteomes" id="UP000885826"/>
    </source>
</evidence>
<proteinExistence type="predicted"/>
<keyword evidence="2 5" id="KW-0812">Transmembrane</keyword>
<name>A0A9C9K0S8_UNCW3</name>
<dbReference type="EMBL" id="DRIG01000092">
    <property type="protein sequence ID" value="HEC79225.1"/>
    <property type="molecule type" value="Genomic_DNA"/>
</dbReference>
<dbReference type="AlphaFoldDB" id="A0A9C9K0S8"/>